<feature type="compositionally biased region" description="Low complexity" evidence="1">
    <location>
        <begin position="176"/>
        <end position="191"/>
    </location>
</feature>
<protein>
    <submittedName>
        <fullName evidence="3">Uncharacterized protein</fullName>
    </submittedName>
</protein>
<organism evidence="3 4">
    <name type="scientific">Fusarium duplospermum</name>
    <dbReference type="NCBI Taxonomy" id="1325734"/>
    <lineage>
        <taxon>Eukaryota</taxon>
        <taxon>Fungi</taxon>
        <taxon>Dikarya</taxon>
        <taxon>Ascomycota</taxon>
        <taxon>Pezizomycotina</taxon>
        <taxon>Sordariomycetes</taxon>
        <taxon>Hypocreomycetidae</taxon>
        <taxon>Hypocreales</taxon>
        <taxon>Nectriaceae</taxon>
        <taxon>Fusarium</taxon>
        <taxon>Fusarium solani species complex</taxon>
    </lineage>
</organism>
<name>A0A428NKB0_9HYPO</name>
<feature type="compositionally biased region" description="Basic and acidic residues" evidence="1">
    <location>
        <begin position="371"/>
        <end position="387"/>
    </location>
</feature>
<dbReference type="OrthoDB" id="3886018at2759"/>
<feature type="signal peptide" evidence="2">
    <location>
        <begin position="1"/>
        <end position="17"/>
    </location>
</feature>
<comment type="caution">
    <text evidence="3">The sequence shown here is derived from an EMBL/GenBank/DDBJ whole genome shotgun (WGS) entry which is preliminary data.</text>
</comment>
<accession>A0A428NKB0</accession>
<sequence>MAPLSLIFLSLAASTQASPLWGLAKRQDNQQLCDNPDVTPAASLVVPGAQGDVIFTPSQVGDTALWTIHTPTTISETETIYPFGYVWVPSDPAPQAVPALPTVDIPYPLPEGASETLCNVEVPTTTTVPPIVPTTSDASAEDQAEPQTPVTPVEESSTIPPIIPSTSDAPVEDTVEPGTPTTSVEESSTVPPLVPTTNTEPIDVPNTPSSATSEEESTTEIPPVLSTTFSDDTEVVNTPVSTEETTTTENPGNAETTSTEASSTETTEKPAETTTTTEEPVTNEDTTSTEVTTTETRTEETQETTTTLAGESTTESTTAGETTAETTTTEGVNTEETTTETSTTEETPVDETTTTEKPAEETTTEGDATTTEEHPDETTTTEEHPDETTTEGEQPGETTTVDDEPVTTDKPDVTSGFPEFDPPTTTVSGPEATDDATDAGPIIFSLWSNRDMIKDEEKKEEYIKKTEETRDDIVLLWTNFDVNPEIPEECGKTALKKRSLISGVLDLLDDAAKLIGCATKIVENLVENVKLPDPPIEVIETLTDTLKEISERLEEEKEEEKETDEVSTTDEAPSTTEDPTSTTEEPTTTTTSCVETGVESCTQTVYLSTSFFKDGDTDTSTVKTVTTEDCVTITQCDAEPTTEVTTVTTATSTSASDIVCDVNCSQCNPQKRWEQPTLTPQERRDRRWLVKRMDNMDQPKYDTDEKKDSYIRRQTSEISERLDWNTVSTNVVSVDAAWEDFPFGLHVEGLIGCTGVTIASDKGGWLAHFMEPGFFYDEKKPEDDSVNNGRKDLWDEMMNQLRDQPAEGRSVSPKFTPPSRLAGDDGILSADSNVQIFVQVPRTRDSTFENPTLLYQSRVDELIGYLNGDGAPFAGAEVIIKTYVKPPPEDEESDEDREAREKSARGIMFIEYDDMQINWETNEMSDPPDRMWRVWSERSYYERRMTEEEEASPTCARHEDEASGMDPQFAKDLAKKFCEDSDVNFDENAELQLGGGDLDPSKDLDADIKFSFEKKDGQCSKTCTEIYEQMVSSCQYNSHLYTGKAEYDLGCGKYTMDTIPVEKEEPEPEPEPVPEETNNCADPTVYTKFSLDQAEEAIKDFCGHNIELPPVAQPVFKTYKMDGVTLQLITQYSQQGQDGCNKPADGQRHPELSQSDCEAKFSSAVNNCNTDTTSDKFGQKPFVWNSPNGCIDFYIYGDGEDWDCEGLGTIPVQCRTGPGPIKLD</sequence>
<keyword evidence="4" id="KW-1185">Reference proteome</keyword>
<feature type="compositionally biased region" description="Low complexity" evidence="1">
    <location>
        <begin position="303"/>
        <end position="356"/>
    </location>
</feature>
<feature type="compositionally biased region" description="Low complexity" evidence="1">
    <location>
        <begin position="272"/>
        <end position="295"/>
    </location>
</feature>
<dbReference type="STRING" id="1325734.A0A428NKB0"/>
<feature type="region of interest" description="Disordered" evidence="1">
    <location>
        <begin position="804"/>
        <end position="826"/>
    </location>
</feature>
<feature type="compositionally biased region" description="Low complexity" evidence="1">
    <location>
        <begin position="235"/>
        <end position="265"/>
    </location>
</feature>
<keyword evidence="2" id="KW-0732">Signal</keyword>
<evidence type="ECO:0000256" key="1">
    <source>
        <dbReference type="SAM" id="MobiDB-lite"/>
    </source>
</evidence>
<feature type="region of interest" description="Disordered" evidence="1">
    <location>
        <begin position="128"/>
        <end position="439"/>
    </location>
</feature>
<feature type="compositionally biased region" description="Low complexity" evidence="1">
    <location>
        <begin position="569"/>
        <end position="592"/>
    </location>
</feature>
<gene>
    <name evidence="3" type="ORF">CEP54_015887</name>
</gene>
<dbReference type="Proteomes" id="UP000288168">
    <property type="component" value="Unassembled WGS sequence"/>
</dbReference>
<proteinExistence type="predicted"/>
<evidence type="ECO:0000313" key="3">
    <source>
        <dbReference type="EMBL" id="RSL41235.1"/>
    </source>
</evidence>
<feature type="region of interest" description="Disordered" evidence="1">
    <location>
        <begin position="552"/>
        <end position="595"/>
    </location>
</feature>
<feature type="region of interest" description="Disordered" evidence="1">
    <location>
        <begin position="884"/>
        <end position="903"/>
    </location>
</feature>
<dbReference type="AlphaFoldDB" id="A0A428NKB0"/>
<feature type="chain" id="PRO_5019180129" evidence="2">
    <location>
        <begin position="18"/>
        <end position="1224"/>
    </location>
</feature>
<dbReference type="EMBL" id="NKCI01000433">
    <property type="protein sequence ID" value="RSL41235.1"/>
    <property type="molecule type" value="Genomic_DNA"/>
</dbReference>
<feature type="compositionally biased region" description="Acidic residues" evidence="1">
    <location>
        <begin position="556"/>
        <end position="568"/>
    </location>
</feature>
<feature type="compositionally biased region" description="Low complexity" evidence="1">
    <location>
        <begin position="156"/>
        <end position="167"/>
    </location>
</feature>
<reference evidence="3 4" key="1">
    <citation type="submission" date="2017-06" db="EMBL/GenBank/DDBJ databases">
        <title>Comparative genomic analysis of Ambrosia Fusariam Clade fungi.</title>
        <authorList>
            <person name="Stajich J.E."/>
            <person name="Carrillo J."/>
            <person name="Kijimoto T."/>
            <person name="Eskalen A."/>
            <person name="O'Donnell K."/>
            <person name="Kasson M."/>
        </authorList>
    </citation>
    <scope>NUCLEOTIDE SEQUENCE [LARGE SCALE GENOMIC DNA]</scope>
    <source>
        <strain evidence="3 4">NRRL62584</strain>
    </source>
</reference>
<evidence type="ECO:0000256" key="2">
    <source>
        <dbReference type="SAM" id="SignalP"/>
    </source>
</evidence>
<evidence type="ECO:0000313" key="4">
    <source>
        <dbReference type="Proteomes" id="UP000288168"/>
    </source>
</evidence>